<evidence type="ECO:0000313" key="6">
    <source>
        <dbReference type="EMBL" id="PCH37768.1"/>
    </source>
</evidence>
<dbReference type="InterPro" id="IPR051350">
    <property type="entry name" value="WD_repeat-ST_regulator"/>
</dbReference>
<dbReference type="OrthoDB" id="972532at2759"/>
<dbReference type="PROSITE" id="PS50896">
    <property type="entry name" value="LISH"/>
    <property type="match status" value="1"/>
</dbReference>
<organism evidence="6 7">
    <name type="scientific">Wolfiporia cocos (strain MD-104)</name>
    <name type="common">Brown rot fungus</name>
    <dbReference type="NCBI Taxonomy" id="742152"/>
    <lineage>
        <taxon>Eukaryota</taxon>
        <taxon>Fungi</taxon>
        <taxon>Dikarya</taxon>
        <taxon>Basidiomycota</taxon>
        <taxon>Agaricomycotina</taxon>
        <taxon>Agaricomycetes</taxon>
        <taxon>Polyporales</taxon>
        <taxon>Phaeolaceae</taxon>
        <taxon>Wolfiporia</taxon>
    </lineage>
</organism>
<evidence type="ECO:0000313" key="7">
    <source>
        <dbReference type="Proteomes" id="UP000218811"/>
    </source>
</evidence>
<dbReference type="SUPFAM" id="SSF50978">
    <property type="entry name" value="WD40 repeat-like"/>
    <property type="match status" value="1"/>
</dbReference>
<dbReference type="STRING" id="742152.A0A2H3JJ47"/>
<feature type="repeat" description="WD" evidence="3">
    <location>
        <begin position="562"/>
        <end position="588"/>
    </location>
</feature>
<dbReference type="PANTHER" id="PTHR22838:SF0">
    <property type="entry name" value="WD REPEAT-CONTAINING PROTEIN 26"/>
    <property type="match status" value="1"/>
</dbReference>
<dbReference type="PRINTS" id="PR00320">
    <property type="entry name" value="GPROTEINBRPT"/>
</dbReference>
<dbReference type="GO" id="GO:0043161">
    <property type="term" value="P:proteasome-mediated ubiquitin-dependent protein catabolic process"/>
    <property type="evidence" value="ECO:0007669"/>
    <property type="project" value="TreeGrafter"/>
</dbReference>
<protein>
    <submittedName>
        <fullName evidence="6">WD40 repeat-like protein</fullName>
    </submittedName>
</protein>
<feature type="region of interest" description="Disordered" evidence="4">
    <location>
        <begin position="628"/>
        <end position="674"/>
    </location>
</feature>
<dbReference type="AlphaFoldDB" id="A0A2H3JJ47"/>
<proteinExistence type="predicted"/>
<dbReference type="PROSITE" id="PS50294">
    <property type="entry name" value="WD_REPEATS_REGION"/>
    <property type="match status" value="3"/>
</dbReference>
<accession>A0A2H3JJ47</accession>
<keyword evidence="7" id="KW-1185">Reference proteome</keyword>
<evidence type="ECO:0000256" key="2">
    <source>
        <dbReference type="ARBA" id="ARBA00022737"/>
    </source>
</evidence>
<dbReference type="EMBL" id="KB467942">
    <property type="protein sequence ID" value="PCH37768.1"/>
    <property type="molecule type" value="Genomic_DNA"/>
</dbReference>
<dbReference type="PROSITE" id="PS50897">
    <property type="entry name" value="CTLH"/>
    <property type="match status" value="1"/>
</dbReference>
<dbReference type="InterPro" id="IPR020472">
    <property type="entry name" value="WD40_PAC1"/>
</dbReference>
<feature type="repeat" description="WD" evidence="3">
    <location>
        <begin position="298"/>
        <end position="339"/>
    </location>
</feature>
<dbReference type="InterPro" id="IPR006594">
    <property type="entry name" value="LisH"/>
</dbReference>
<feature type="region of interest" description="Disordered" evidence="4">
    <location>
        <begin position="1"/>
        <end position="35"/>
    </location>
</feature>
<dbReference type="GO" id="GO:0034657">
    <property type="term" value="C:GID complex"/>
    <property type="evidence" value="ECO:0007669"/>
    <property type="project" value="TreeGrafter"/>
</dbReference>
<sequence length="674" mass="74813">MRLTEPQSSTSSLHLDSLSEAGPSSATGATNGHNGFLAKSNGYGLPFTNGSSRSPDLDGVSGRKSSKRDLSIARVTLPGTTLYDDDPSTDREEFVRLVIQSLRDVGYHESAATLEAESGYIMESPDVAEFRRCILEADWDRANIVLTRLSITEEDRLWEARFLISQQKYLELLEADRTTAALQVLRQELAPSKVDPDQLHSLSSLMMCSDVTDLRQRAGWDGASGSSRRQLLINLQRYIPSSLMIPQRRFATLLSQARSWQQNQCLYHNAPSNPRTFSLYTDHLCDTSPFPRVTTAILEVHEDEVWNMEWSHNGQYLASASKDKTAIIWRVEHDKDPSVREIFPKHILREHKFPVGCVAWSPKDDYLLTASENDIRLWDVERGICIARDVDHHSDVVTALAWLPDNAHFISGGLDRKIIIWDLDCKPRDSWSYCPIRVTDLTLTPDFSRVLAIGMYDVVPEVPPVPTPPENGVPQARPTTENRVIVYDLATKQLETFISTEGELTSVKVSHDSRYALINSSASQTSPSEIILYDLELEWVVRKFTGHKQSRHVIRGCLGGYDGNFLASGSEDGIVYIWHRDSGTLLEALAGHGSGSVNSVAWNPHNVRMLASCSDDKTIRIWEAPPSVASGAPVGSAQPATNEQDGGKGKGKNRERWDGGDGCGYGASSSSTFL</sequence>
<dbReference type="Pfam" id="PF00400">
    <property type="entry name" value="WD40"/>
    <property type="match status" value="5"/>
</dbReference>
<dbReference type="InterPro" id="IPR001680">
    <property type="entry name" value="WD40_rpt"/>
</dbReference>
<feature type="domain" description="CTLH" evidence="5">
    <location>
        <begin position="123"/>
        <end position="180"/>
    </location>
</feature>
<feature type="repeat" description="WD" evidence="3">
    <location>
        <begin position="348"/>
        <end position="388"/>
    </location>
</feature>
<dbReference type="SMART" id="SM00320">
    <property type="entry name" value="WD40"/>
    <property type="match status" value="6"/>
</dbReference>
<evidence type="ECO:0000256" key="1">
    <source>
        <dbReference type="ARBA" id="ARBA00022574"/>
    </source>
</evidence>
<feature type="repeat" description="WD" evidence="3">
    <location>
        <begin position="594"/>
        <end position="623"/>
    </location>
</feature>
<feature type="compositionally biased region" description="Polar residues" evidence="4">
    <location>
        <begin position="22"/>
        <end position="33"/>
    </location>
</feature>
<gene>
    <name evidence="6" type="ORF">WOLCODRAFT_135840</name>
</gene>
<keyword evidence="2" id="KW-0677">Repeat</keyword>
<feature type="compositionally biased region" description="Basic and acidic residues" evidence="4">
    <location>
        <begin position="645"/>
        <end position="659"/>
    </location>
</feature>
<dbReference type="InterPro" id="IPR036322">
    <property type="entry name" value="WD40_repeat_dom_sf"/>
</dbReference>
<feature type="repeat" description="WD" evidence="3">
    <location>
        <begin position="390"/>
        <end position="424"/>
    </location>
</feature>
<dbReference type="PROSITE" id="PS50082">
    <property type="entry name" value="WD_REPEATS_2"/>
    <property type="match status" value="5"/>
</dbReference>
<evidence type="ECO:0000259" key="5">
    <source>
        <dbReference type="PROSITE" id="PS50897"/>
    </source>
</evidence>
<dbReference type="InterPro" id="IPR015943">
    <property type="entry name" value="WD40/YVTN_repeat-like_dom_sf"/>
</dbReference>
<dbReference type="Proteomes" id="UP000218811">
    <property type="component" value="Unassembled WGS sequence"/>
</dbReference>
<dbReference type="CDD" id="cd00200">
    <property type="entry name" value="WD40"/>
    <property type="match status" value="1"/>
</dbReference>
<feature type="compositionally biased region" description="Low complexity" evidence="4">
    <location>
        <begin position="8"/>
        <end position="19"/>
    </location>
</feature>
<dbReference type="Pfam" id="PF23627">
    <property type="entry name" value="LisH_WDR26"/>
    <property type="match status" value="1"/>
</dbReference>
<dbReference type="PANTHER" id="PTHR22838">
    <property type="entry name" value="WD REPEAT PROTEIN 26-RELATED"/>
    <property type="match status" value="1"/>
</dbReference>
<keyword evidence="1 3" id="KW-0853">WD repeat</keyword>
<evidence type="ECO:0000256" key="3">
    <source>
        <dbReference type="PROSITE-ProRule" id="PRU00221"/>
    </source>
</evidence>
<evidence type="ECO:0000256" key="4">
    <source>
        <dbReference type="SAM" id="MobiDB-lite"/>
    </source>
</evidence>
<dbReference type="Gene3D" id="2.130.10.10">
    <property type="entry name" value="YVTN repeat-like/Quinoprotein amine dehydrogenase"/>
    <property type="match status" value="2"/>
</dbReference>
<reference evidence="6 7" key="1">
    <citation type="journal article" date="2012" name="Science">
        <title>The Paleozoic origin of enzymatic lignin decomposition reconstructed from 31 fungal genomes.</title>
        <authorList>
            <person name="Floudas D."/>
            <person name="Binder M."/>
            <person name="Riley R."/>
            <person name="Barry K."/>
            <person name="Blanchette R.A."/>
            <person name="Henrissat B."/>
            <person name="Martinez A.T."/>
            <person name="Otillar R."/>
            <person name="Spatafora J.W."/>
            <person name="Yadav J.S."/>
            <person name="Aerts A."/>
            <person name="Benoit I."/>
            <person name="Boyd A."/>
            <person name="Carlson A."/>
            <person name="Copeland A."/>
            <person name="Coutinho P.M."/>
            <person name="de Vries R.P."/>
            <person name="Ferreira P."/>
            <person name="Findley K."/>
            <person name="Foster B."/>
            <person name="Gaskell J."/>
            <person name="Glotzer D."/>
            <person name="Gorecki P."/>
            <person name="Heitman J."/>
            <person name="Hesse C."/>
            <person name="Hori C."/>
            <person name="Igarashi K."/>
            <person name="Jurgens J.A."/>
            <person name="Kallen N."/>
            <person name="Kersten P."/>
            <person name="Kohler A."/>
            <person name="Kuees U."/>
            <person name="Kumar T.K.A."/>
            <person name="Kuo A."/>
            <person name="LaButti K."/>
            <person name="Larrondo L.F."/>
            <person name="Lindquist E."/>
            <person name="Ling A."/>
            <person name="Lombard V."/>
            <person name="Lucas S."/>
            <person name="Lundell T."/>
            <person name="Martin R."/>
            <person name="McLaughlin D.J."/>
            <person name="Morgenstern I."/>
            <person name="Morin E."/>
            <person name="Murat C."/>
            <person name="Nagy L.G."/>
            <person name="Nolan M."/>
            <person name="Ohm R.A."/>
            <person name="Patyshakuliyeva A."/>
            <person name="Rokas A."/>
            <person name="Ruiz-Duenas F.J."/>
            <person name="Sabat G."/>
            <person name="Salamov A."/>
            <person name="Samejima M."/>
            <person name="Schmutz J."/>
            <person name="Slot J.C."/>
            <person name="St John F."/>
            <person name="Stenlid J."/>
            <person name="Sun H."/>
            <person name="Sun S."/>
            <person name="Syed K."/>
            <person name="Tsang A."/>
            <person name="Wiebenga A."/>
            <person name="Young D."/>
            <person name="Pisabarro A."/>
            <person name="Eastwood D.C."/>
            <person name="Martin F."/>
            <person name="Cullen D."/>
            <person name="Grigoriev I.V."/>
            <person name="Hibbett D.S."/>
        </authorList>
    </citation>
    <scope>NUCLEOTIDE SEQUENCE [LARGE SCALE GENOMIC DNA]</scope>
    <source>
        <strain evidence="6 7">MD-104</strain>
    </source>
</reference>
<dbReference type="OMA" id="GHISGCV"/>
<name>A0A2H3JJ47_WOLCO</name>
<dbReference type="InterPro" id="IPR006595">
    <property type="entry name" value="CTLH_C"/>
</dbReference>